<feature type="region of interest" description="Disordered" evidence="1">
    <location>
        <begin position="1"/>
        <end position="58"/>
    </location>
</feature>
<comment type="caution">
    <text evidence="2">The sequence shown here is derived from an EMBL/GenBank/DDBJ whole genome shotgun (WGS) entry which is preliminary data.</text>
</comment>
<feature type="compositionally biased region" description="Basic and acidic residues" evidence="1">
    <location>
        <begin position="97"/>
        <end position="110"/>
    </location>
</feature>
<accession>A0A1G2KB17</accession>
<feature type="compositionally biased region" description="Basic and acidic residues" evidence="1">
    <location>
        <begin position="40"/>
        <end position="56"/>
    </location>
</feature>
<feature type="compositionally biased region" description="Basic and acidic residues" evidence="1">
    <location>
        <begin position="17"/>
        <end position="32"/>
    </location>
</feature>
<gene>
    <name evidence="2" type="ORF">A2633_01905</name>
</gene>
<feature type="region of interest" description="Disordered" evidence="1">
    <location>
        <begin position="91"/>
        <end position="110"/>
    </location>
</feature>
<proteinExistence type="predicted"/>
<reference evidence="2 3" key="1">
    <citation type="journal article" date="2016" name="Nat. Commun.">
        <title>Thousands of microbial genomes shed light on interconnected biogeochemical processes in an aquifer system.</title>
        <authorList>
            <person name="Anantharaman K."/>
            <person name="Brown C.T."/>
            <person name="Hug L.A."/>
            <person name="Sharon I."/>
            <person name="Castelle C.J."/>
            <person name="Probst A.J."/>
            <person name="Thomas B.C."/>
            <person name="Singh A."/>
            <person name="Wilkins M.J."/>
            <person name="Karaoz U."/>
            <person name="Brodie E.L."/>
            <person name="Williams K.H."/>
            <person name="Hubbard S.S."/>
            <person name="Banfield J.F."/>
        </authorList>
    </citation>
    <scope>NUCLEOTIDE SEQUENCE [LARGE SCALE GENOMIC DNA]</scope>
</reference>
<dbReference type="AlphaFoldDB" id="A0A1G2KB17"/>
<protein>
    <submittedName>
        <fullName evidence="2">Uncharacterized protein</fullName>
    </submittedName>
</protein>
<evidence type="ECO:0000256" key="1">
    <source>
        <dbReference type="SAM" id="MobiDB-lite"/>
    </source>
</evidence>
<organism evidence="2 3">
    <name type="scientific">Candidatus Sungbacteria bacterium RIFCSPHIGHO2_01_FULL_47_32</name>
    <dbReference type="NCBI Taxonomy" id="1802264"/>
    <lineage>
        <taxon>Bacteria</taxon>
        <taxon>Candidatus Sungiibacteriota</taxon>
    </lineage>
</organism>
<evidence type="ECO:0000313" key="2">
    <source>
        <dbReference type="EMBL" id="OGZ95711.1"/>
    </source>
</evidence>
<sequence length="136" mass="15017">MGNPTDSPLKTKGNFSRKHETAAQHQESRDRYLGGYNSPRECRQARSTERANERAARTPAEQIVMLDVRNGVGVGAVRERARLLENKVATVPVPESKPAEPKTSERDKRLDRAILADQAHAEAMFRGGANRGPGSR</sequence>
<dbReference type="EMBL" id="MHQC01000006">
    <property type="protein sequence ID" value="OGZ95711.1"/>
    <property type="molecule type" value="Genomic_DNA"/>
</dbReference>
<evidence type="ECO:0000313" key="3">
    <source>
        <dbReference type="Proteomes" id="UP000177152"/>
    </source>
</evidence>
<dbReference type="Proteomes" id="UP000177152">
    <property type="component" value="Unassembled WGS sequence"/>
</dbReference>
<name>A0A1G2KB17_9BACT</name>